<dbReference type="InterPro" id="IPR012583">
    <property type="entry name" value="RIX1_N"/>
</dbReference>
<dbReference type="SUPFAM" id="SSF52058">
    <property type="entry name" value="L domain-like"/>
    <property type="match status" value="2"/>
</dbReference>
<gene>
    <name evidence="12" type="ORF">CcCBS67573_g08609</name>
</gene>
<dbReference type="EMBL" id="QEAP01000591">
    <property type="protein sequence ID" value="TPX63698.1"/>
    <property type="molecule type" value="Genomic_DNA"/>
</dbReference>
<feature type="domain" description="Disease resistance R13L4/SHOC-2-like LRR" evidence="11">
    <location>
        <begin position="460"/>
        <end position="548"/>
    </location>
</feature>
<dbReference type="InterPro" id="IPR016163">
    <property type="entry name" value="Ald_DH_C"/>
</dbReference>
<dbReference type="InterPro" id="IPR003591">
    <property type="entry name" value="Leu-rich_rpt_typical-subtyp"/>
</dbReference>
<keyword evidence="6" id="KW-1133">Transmembrane helix</keyword>
<dbReference type="Pfam" id="PF08167">
    <property type="entry name" value="RIX1"/>
    <property type="match status" value="1"/>
</dbReference>
<evidence type="ECO:0000313" key="13">
    <source>
        <dbReference type="Proteomes" id="UP000320333"/>
    </source>
</evidence>
<dbReference type="GO" id="GO:0016620">
    <property type="term" value="F:oxidoreductase activity, acting on the aldehyde or oxo group of donors, NAD or NADP as acceptor"/>
    <property type="evidence" value="ECO:0007669"/>
    <property type="project" value="InterPro"/>
</dbReference>
<evidence type="ECO:0000256" key="4">
    <source>
        <dbReference type="ARBA" id="ARBA00022729"/>
    </source>
</evidence>
<dbReference type="STRING" id="246404.A0A507EKH1"/>
<evidence type="ECO:0000259" key="11">
    <source>
        <dbReference type="Pfam" id="PF23598"/>
    </source>
</evidence>
<dbReference type="Pfam" id="PF00560">
    <property type="entry name" value="LRR_1"/>
    <property type="match status" value="4"/>
</dbReference>
<dbReference type="Pfam" id="PF23598">
    <property type="entry name" value="LRR_14"/>
    <property type="match status" value="2"/>
</dbReference>
<dbReference type="Proteomes" id="UP000320333">
    <property type="component" value="Unassembled WGS sequence"/>
</dbReference>
<evidence type="ECO:0000256" key="1">
    <source>
        <dbReference type="ARBA" id="ARBA00004167"/>
    </source>
</evidence>
<dbReference type="SMART" id="SM00365">
    <property type="entry name" value="LRR_SD22"/>
    <property type="match status" value="4"/>
</dbReference>
<dbReference type="PANTHER" id="PTHR27000">
    <property type="entry name" value="LEUCINE-RICH REPEAT RECEPTOR-LIKE PROTEIN KINASE FAMILY PROTEIN-RELATED"/>
    <property type="match status" value="1"/>
</dbReference>
<name>A0A507EKH1_9FUNG</name>
<dbReference type="SUPFAM" id="SSF52047">
    <property type="entry name" value="RNI-like"/>
    <property type="match status" value="1"/>
</dbReference>
<evidence type="ECO:0000256" key="9">
    <source>
        <dbReference type="ARBA" id="ARBA00023180"/>
    </source>
</evidence>
<evidence type="ECO:0000256" key="2">
    <source>
        <dbReference type="ARBA" id="ARBA00022614"/>
    </source>
</evidence>
<dbReference type="SUPFAM" id="SSF53720">
    <property type="entry name" value="ALDH-like"/>
    <property type="match status" value="1"/>
</dbReference>
<dbReference type="InterPro" id="IPR032675">
    <property type="entry name" value="LRR_dom_sf"/>
</dbReference>
<keyword evidence="7" id="KW-0472">Membrane</keyword>
<evidence type="ECO:0000256" key="7">
    <source>
        <dbReference type="ARBA" id="ARBA00023136"/>
    </source>
</evidence>
<dbReference type="InterPro" id="IPR055414">
    <property type="entry name" value="LRR_R13L4/SHOC2-like"/>
</dbReference>
<dbReference type="Gene3D" id="3.40.605.10">
    <property type="entry name" value="Aldehyde Dehydrogenase, Chain A, domain 1"/>
    <property type="match status" value="1"/>
</dbReference>
<evidence type="ECO:0000256" key="6">
    <source>
        <dbReference type="ARBA" id="ARBA00022989"/>
    </source>
</evidence>
<evidence type="ECO:0000259" key="10">
    <source>
        <dbReference type="Pfam" id="PF08167"/>
    </source>
</evidence>
<dbReference type="SMART" id="SM00369">
    <property type="entry name" value="LRR_TYP"/>
    <property type="match status" value="11"/>
</dbReference>
<dbReference type="GO" id="GO:0016020">
    <property type="term" value="C:membrane"/>
    <property type="evidence" value="ECO:0007669"/>
    <property type="project" value="UniProtKB-SubCell"/>
</dbReference>
<dbReference type="InterPro" id="IPR001611">
    <property type="entry name" value="Leu-rich_rpt"/>
</dbReference>
<comment type="caution">
    <text evidence="12">The sequence shown here is derived from an EMBL/GenBank/DDBJ whole genome shotgun (WGS) entry which is preliminary data.</text>
</comment>
<keyword evidence="5" id="KW-0677">Repeat</keyword>
<comment type="subcellular location">
    <subcellularLocation>
        <location evidence="1">Membrane</location>
        <topology evidence="1">Single-pass membrane protein</topology>
    </subcellularLocation>
</comment>
<reference evidence="12 13" key="1">
    <citation type="journal article" date="2019" name="Sci. Rep.">
        <title>Comparative genomics of chytrid fungi reveal insights into the obligate biotrophic and pathogenic lifestyle of Synchytrium endobioticum.</title>
        <authorList>
            <person name="van de Vossenberg B.T.L.H."/>
            <person name="Warris S."/>
            <person name="Nguyen H.D.T."/>
            <person name="van Gent-Pelzer M.P.E."/>
            <person name="Joly D.L."/>
            <person name="van de Geest H.C."/>
            <person name="Bonants P.J.M."/>
            <person name="Smith D.S."/>
            <person name="Levesque C.A."/>
            <person name="van der Lee T.A.J."/>
        </authorList>
    </citation>
    <scope>NUCLEOTIDE SEQUENCE [LARGE SCALE GENOMIC DNA]</scope>
    <source>
        <strain evidence="12 13">CBS 675.73</strain>
    </source>
</reference>
<feature type="domain" description="Pre-rRNA-processing protein RIX1 N-terminal" evidence="10">
    <location>
        <begin position="1109"/>
        <end position="1199"/>
    </location>
</feature>
<keyword evidence="3" id="KW-0812">Transmembrane</keyword>
<organism evidence="12 13">
    <name type="scientific">Chytriomyces confervae</name>
    <dbReference type="NCBI Taxonomy" id="246404"/>
    <lineage>
        <taxon>Eukaryota</taxon>
        <taxon>Fungi</taxon>
        <taxon>Fungi incertae sedis</taxon>
        <taxon>Chytridiomycota</taxon>
        <taxon>Chytridiomycota incertae sedis</taxon>
        <taxon>Chytridiomycetes</taxon>
        <taxon>Chytridiales</taxon>
        <taxon>Chytriomycetaceae</taxon>
        <taxon>Chytriomyces</taxon>
    </lineage>
</organism>
<dbReference type="PROSITE" id="PS51450">
    <property type="entry name" value="LRR"/>
    <property type="match status" value="2"/>
</dbReference>
<keyword evidence="8" id="KW-0675">Receptor</keyword>
<evidence type="ECO:0000313" key="12">
    <source>
        <dbReference type="EMBL" id="TPX63698.1"/>
    </source>
</evidence>
<evidence type="ECO:0000256" key="8">
    <source>
        <dbReference type="ARBA" id="ARBA00023170"/>
    </source>
</evidence>
<feature type="domain" description="Disease resistance R13L4/SHOC-2-like LRR" evidence="11">
    <location>
        <begin position="623"/>
        <end position="723"/>
    </location>
</feature>
<dbReference type="Gene3D" id="3.40.309.10">
    <property type="entry name" value="Aldehyde Dehydrogenase, Chain A, domain 2"/>
    <property type="match status" value="1"/>
</dbReference>
<dbReference type="PANTHER" id="PTHR27000:SF775">
    <property type="entry name" value="PLANT INTRACELLULAR RAS-GROUP-RELATED LRR PROTEIN 3"/>
    <property type="match status" value="1"/>
</dbReference>
<dbReference type="InterPro" id="IPR016161">
    <property type="entry name" value="Ald_DH/histidinol_DH"/>
</dbReference>
<sequence>MSNASLTGSIPASFGNLVNLVKLLLQHNNLSGHLPAGIGIHQKRETEQNNRNSQQTPSANLSPCGPVRNCQVPLVCRSLNDSLSSAYCSHAVVLVPSARWIRSASSARVPRAMAFSQVMFNYNGKLDHWITGDDRSLFHLARLQLSQTALTGIVPCCKELCDSPSGPKGTQIFLPEDTAASNRKGNLNLSYNTVSGPFPDSSSQLVSMHALNSSHKLFTGCIQDLMSCSNHSLLQPQHNGFGIWKLLGVLLLNLRHNCFGGAIPESIAHSGRIYFPILRHSYRNALEGFTGPVSKRFIAGIFRKVEVDDSALLQLIILQLDPFKTAKYRRVCRSFNSVLTGSPFSNLVGLAHIGRTNGGSKVFCFVTPETFGEAFLTMAQNHVEDLDKNGNTVRKYTKYPINNLEVLPINPRKTINEVSLFDFLKGHILSGPLPPALGNMTKLTNNVYLKGSCLTGPLPSELGNLVQLKILNLSRTLLDGEIPDSFGNLVNLEVLDMSHASLTGCIPESLGNLENLIKLNLQNNKLSGTLPDMFGGMAKLQTLSLDRNHLEGPIPESLGPLPESIFRLPLLQGANFKSNLILSENPSTCDASVEVVTSIDLSSLNVASNPVQEGNASLLLSNLDLSDNQLSGKLPNYITSLTSLRYLFLQENNLTGPLPTEIAELSCLWTLDLGSNQISGTIPDSITSLANLRSLSLQRNRLSGCLPTEIGLLTSLYDLDLSHNQLCGGIPESIGRLRNLNFLDLSHNELTGEIPPAVFMLHNMDSLHLNNNSFVGSLHPDIEALADLVALDLSHNQLTGTLPDRAFLQWGLKKLKLNHNRLSGPLPKFGEGEFIQTLHLDHNQFSGQIPAHMGDLKHLKSLNLSHNQLLGPLPAFMSRYQFIEGLDLSNNNFSGSLPCELLKNMTQIKKLDLSNNQFSGLVHNILNTCSTLDLLDLSSNHFDGDLPERFRKQPADRPVIPFRWETETESRPSDAWQAKSHLEIPGVSEALALSFDTRADTTDAVNPDFVYSSAKSFLLPSVLGNLVNLKNLNLSLTQVNGTISDSFGNLVNLEMQNMSHARLAGWLGSCESWELGQTKIMSLVNLLGPDTPCLSKGDMQRWTKADGLLLSELLLSLRAIISRAKEFPHLLRDVVTPTIQKLFTWLLQKVASSESNSDIVHHTLSEYIVLGSVFPSMTKPFTDKIEGICVQTLSSENVSPRLQAQAIKAPVVAIAGSVQLAYAKLIVKCLQCHARDEYPMEWVASGLRSLVVAVAVADAELKPRLEELIHAHSDVLFGYRPVISRTVIPDTEEANPGFGGTYAQGGVTGGRIYASVLHSEIDSEKYDAHDHQARSISANATSSKSANVISASKTLVNSVNSSKSAPIPSAESVEESTEDMDFMPAPVEKPKTAAPPVFKFPVGRSEPQIEPHAKTEAALSLIYKALLENVDKIQQEDRADIEAVTKLAESGVLSQQLVKRLGLSGSKFADIVHSVNDIEMMDDPVGKTTLATRLDDGLDLYKVSCPTNAGFKIRALRVVVNIAALALKSGNAVILKGGKEAAKSNAILSIINDALSQSKTISKDAVLLVESRTAIDELLKLDRYIDLVIPRGSNALVRHFQGSTRIPVLGHADGICATYLDEKLDPEMAIRVLIDAKTSAPNACNSTETLLIHESHISTPFFGSLVKKLTEAGIQSATMLL</sequence>
<dbReference type="InterPro" id="IPR016162">
    <property type="entry name" value="Ald_DH_N"/>
</dbReference>
<dbReference type="FunFam" id="3.80.10.10:FF:000383">
    <property type="entry name" value="Leucine-rich repeat receptor protein kinase EMS1"/>
    <property type="match status" value="2"/>
</dbReference>
<keyword evidence="9" id="KW-0325">Glycoprotein</keyword>
<dbReference type="OrthoDB" id="676979at2759"/>
<proteinExistence type="predicted"/>
<evidence type="ECO:0000256" key="3">
    <source>
        <dbReference type="ARBA" id="ARBA00022692"/>
    </source>
</evidence>
<dbReference type="PRINTS" id="PR00019">
    <property type="entry name" value="LEURICHRPT"/>
</dbReference>
<dbReference type="FunFam" id="3.80.10.10:FF:000095">
    <property type="entry name" value="LRR receptor-like serine/threonine-protein kinase GSO1"/>
    <property type="match status" value="1"/>
</dbReference>
<keyword evidence="2" id="KW-0433">Leucine-rich repeat</keyword>
<protein>
    <submittedName>
        <fullName evidence="12">Uncharacterized protein</fullName>
    </submittedName>
</protein>
<keyword evidence="4" id="KW-0732">Signal</keyword>
<dbReference type="Gene3D" id="3.80.10.10">
    <property type="entry name" value="Ribonuclease Inhibitor"/>
    <property type="match status" value="6"/>
</dbReference>
<evidence type="ECO:0000256" key="5">
    <source>
        <dbReference type="ARBA" id="ARBA00022737"/>
    </source>
</evidence>
<keyword evidence="13" id="KW-1185">Reference proteome</keyword>
<accession>A0A507EKH1</accession>